<dbReference type="GO" id="GO:0022857">
    <property type="term" value="F:transmembrane transporter activity"/>
    <property type="evidence" value="ECO:0007669"/>
    <property type="project" value="InterPro"/>
</dbReference>
<dbReference type="GO" id="GO:0043190">
    <property type="term" value="C:ATP-binding cassette (ABC) transporter complex"/>
    <property type="evidence" value="ECO:0007669"/>
    <property type="project" value="InterPro"/>
</dbReference>
<dbReference type="RefSeq" id="WP_159410035.1">
    <property type="nucleotide sequence ID" value="NZ_CP026115.2"/>
</dbReference>
<feature type="transmembrane region" description="Helical" evidence="9">
    <location>
        <begin position="20"/>
        <end position="43"/>
    </location>
</feature>
<dbReference type="EMBL" id="CP026115">
    <property type="protein sequence ID" value="QHG64665.1"/>
    <property type="molecule type" value="Genomic_DNA"/>
</dbReference>
<feature type="transmembrane region" description="Helical" evidence="9">
    <location>
        <begin position="55"/>
        <end position="76"/>
    </location>
</feature>
<dbReference type="PROSITE" id="PS50928">
    <property type="entry name" value="ABC_TM1"/>
    <property type="match status" value="1"/>
</dbReference>
<evidence type="ECO:0000256" key="8">
    <source>
        <dbReference type="ARBA" id="ARBA00023136"/>
    </source>
</evidence>
<dbReference type="PANTHER" id="PTHR30614">
    <property type="entry name" value="MEMBRANE COMPONENT OF AMINO ACID ABC TRANSPORTER"/>
    <property type="match status" value="1"/>
</dbReference>
<evidence type="ECO:0000256" key="7">
    <source>
        <dbReference type="ARBA" id="ARBA00022989"/>
    </source>
</evidence>
<keyword evidence="5 9" id="KW-0812">Transmembrane</keyword>
<keyword evidence="4" id="KW-1003">Cell membrane</keyword>
<sequence>MNEILSQWAEWFPELWKGFVLSLQVTAISLLLGVCLGLLLALGVSAKGRAVRYPALVIVELGRGAPALILLQYFYFGLPSVNLTLSSFWAAVLALAYCTAAYTSEIIRGGLEAVARGQHEAAEVIGLDRVDALRYVILPQALRVALPSLLGFSIMMFQASSLCFTIALPEIVSRASAIGSSTFQYMPVLVLAGLMYAAVCAPASLGVAALERRLAPGQHATP</sequence>
<evidence type="ECO:0000256" key="2">
    <source>
        <dbReference type="ARBA" id="ARBA00010072"/>
    </source>
</evidence>
<comment type="subcellular location">
    <subcellularLocation>
        <location evidence="1">Cell inner membrane</location>
        <topology evidence="1">Multi-pass membrane protein</topology>
    </subcellularLocation>
    <subcellularLocation>
        <location evidence="9">Cell membrane</location>
        <topology evidence="9">Multi-pass membrane protein</topology>
    </subcellularLocation>
</comment>
<evidence type="ECO:0000256" key="6">
    <source>
        <dbReference type="ARBA" id="ARBA00022970"/>
    </source>
</evidence>
<reference evidence="11 12" key="1">
    <citation type="submission" date="2020-02" db="EMBL/GenBank/DDBJ databases">
        <title>Pseudomonas Putida W5 Complete Genome Assembly.</title>
        <authorList>
            <person name="Yuan Z.-C."/>
            <person name="Shaw G.A."/>
            <person name="Cusano A.D."/>
            <person name="Caddey B.J."/>
            <person name="Weselowski B.J."/>
        </authorList>
    </citation>
    <scope>NUCLEOTIDE SEQUENCE [LARGE SCALE GENOMIC DNA]</scope>
    <source>
        <strain evidence="11 12">W5</strain>
    </source>
</reference>
<organism evidence="11 12">
    <name type="scientific">Pseudomonas putida</name>
    <name type="common">Arthrobacter siderocapsulatus</name>
    <dbReference type="NCBI Taxonomy" id="303"/>
    <lineage>
        <taxon>Bacteria</taxon>
        <taxon>Pseudomonadati</taxon>
        <taxon>Pseudomonadota</taxon>
        <taxon>Gammaproteobacteria</taxon>
        <taxon>Pseudomonadales</taxon>
        <taxon>Pseudomonadaceae</taxon>
        <taxon>Pseudomonas</taxon>
    </lineage>
</organism>
<evidence type="ECO:0000259" key="10">
    <source>
        <dbReference type="PROSITE" id="PS50928"/>
    </source>
</evidence>
<dbReference type="Pfam" id="PF00528">
    <property type="entry name" value="BPD_transp_1"/>
    <property type="match status" value="1"/>
</dbReference>
<feature type="domain" description="ABC transmembrane type-1" evidence="10">
    <location>
        <begin position="19"/>
        <end position="207"/>
    </location>
</feature>
<proteinExistence type="inferred from homology"/>
<name>A0A6I6XG73_PSEPU</name>
<dbReference type="AlphaFoldDB" id="A0A6I6XG73"/>
<feature type="transmembrane region" description="Helical" evidence="9">
    <location>
        <begin position="188"/>
        <end position="210"/>
    </location>
</feature>
<dbReference type="GO" id="GO:0006865">
    <property type="term" value="P:amino acid transport"/>
    <property type="evidence" value="ECO:0007669"/>
    <property type="project" value="UniProtKB-KW"/>
</dbReference>
<feature type="transmembrane region" description="Helical" evidence="9">
    <location>
        <begin position="88"/>
        <end position="107"/>
    </location>
</feature>
<dbReference type="InterPro" id="IPR000515">
    <property type="entry name" value="MetI-like"/>
</dbReference>
<dbReference type="InterPro" id="IPR043429">
    <property type="entry name" value="ArtM/GltK/GlnP/TcyL/YhdX-like"/>
</dbReference>
<dbReference type="Proteomes" id="UP000464480">
    <property type="component" value="Chromosome"/>
</dbReference>
<feature type="transmembrane region" description="Helical" evidence="9">
    <location>
        <begin position="144"/>
        <end position="168"/>
    </location>
</feature>
<dbReference type="CDD" id="cd06261">
    <property type="entry name" value="TM_PBP2"/>
    <property type="match status" value="1"/>
</dbReference>
<evidence type="ECO:0000256" key="1">
    <source>
        <dbReference type="ARBA" id="ARBA00004429"/>
    </source>
</evidence>
<evidence type="ECO:0000256" key="5">
    <source>
        <dbReference type="ARBA" id="ARBA00022692"/>
    </source>
</evidence>
<keyword evidence="7 9" id="KW-1133">Transmembrane helix</keyword>
<dbReference type="InterPro" id="IPR035906">
    <property type="entry name" value="MetI-like_sf"/>
</dbReference>
<dbReference type="PANTHER" id="PTHR30614:SF0">
    <property type="entry name" value="L-CYSTINE TRANSPORT SYSTEM PERMEASE PROTEIN TCYL"/>
    <property type="match status" value="1"/>
</dbReference>
<dbReference type="NCBIfam" id="TIGR01726">
    <property type="entry name" value="HEQRo_perm_3TM"/>
    <property type="match status" value="1"/>
</dbReference>
<evidence type="ECO:0000256" key="4">
    <source>
        <dbReference type="ARBA" id="ARBA00022475"/>
    </source>
</evidence>
<keyword evidence="3 9" id="KW-0813">Transport</keyword>
<comment type="similarity">
    <text evidence="2">Belongs to the binding-protein-dependent transport system permease family. HisMQ subfamily.</text>
</comment>
<protein>
    <submittedName>
        <fullName evidence="11">Amino acid ABC transporter permease</fullName>
    </submittedName>
</protein>
<gene>
    <name evidence="11" type="ORF">C2H86_09665</name>
</gene>
<accession>A0A6I6XG73</accession>
<evidence type="ECO:0000313" key="11">
    <source>
        <dbReference type="EMBL" id="QHG64665.1"/>
    </source>
</evidence>
<dbReference type="SUPFAM" id="SSF161098">
    <property type="entry name" value="MetI-like"/>
    <property type="match status" value="1"/>
</dbReference>
<dbReference type="InterPro" id="IPR010065">
    <property type="entry name" value="AA_ABC_transptr_permease_3TM"/>
</dbReference>
<evidence type="ECO:0000256" key="9">
    <source>
        <dbReference type="RuleBase" id="RU363032"/>
    </source>
</evidence>
<dbReference type="Gene3D" id="1.10.3720.10">
    <property type="entry name" value="MetI-like"/>
    <property type="match status" value="1"/>
</dbReference>
<evidence type="ECO:0000313" key="12">
    <source>
        <dbReference type="Proteomes" id="UP000464480"/>
    </source>
</evidence>
<keyword evidence="6" id="KW-0029">Amino-acid transport</keyword>
<evidence type="ECO:0000256" key="3">
    <source>
        <dbReference type="ARBA" id="ARBA00022448"/>
    </source>
</evidence>
<keyword evidence="8 9" id="KW-0472">Membrane</keyword>